<dbReference type="Gene3D" id="2.160.20.80">
    <property type="entry name" value="E3 ubiquitin-protein ligase SopA"/>
    <property type="match status" value="2"/>
</dbReference>
<dbReference type="PANTHER" id="PTHR14136">
    <property type="entry name" value="BTB_POZ DOMAIN-CONTAINING PROTEIN KCTD9"/>
    <property type="match status" value="1"/>
</dbReference>
<keyword evidence="2" id="KW-0812">Transmembrane</keyword>
<feature type="transmembrane region" description="Helical" evidence="2">
    <location>
        <begin position="196"/>
        <end position="226"/>
    </location>
</feature>
<dbReference type="AlphaFoldDB" id="A0A8J7I682"/>
<dbReference type="InterPro" id="IPR001646">
    <property type="entry name" value="5peptide_repeat"/>
</dbReference>
<accession>A0A8J7I682</accession>
<evidence type="ECO:0000256" key="2">
    <source>
        <dbReference type="SAM" id="Phobius"/>
    </source>
</evidence>
<dbReference type="Pfam" id="PF00805">
    <property type="entry name" value="Pentapeptide"/>
    <property type="match status" value="3"/>
</dbReference>
<reference evidence="3 4" key="1">
    <citation type="journal article" date="2021" name="Int. J. Syst. Evol. Microbiol.">
        <title>Amazonocrinis nigriterrae gen. nov., sp. nov., Atlanticothrix silvestris gen. nov., sp. nov. and Dendronalium phyllosphericum gen. nov., sp. nov., nostocacean cyanobacteria from Brazilian environments.</title>
        <authorList>
            <person name="Alvarenga D.O."/>
            <person name="Andreote A.P.D."/>
            <person name="Branco L.H.Z."/>
            <person name="Delbaje E."/>
            <person name="Cruz R.B."/>
            <person name="Varani A.M."/>
            <person name="Fiore M.F."/>
        </authorList>
    </citation>
    <scope>NUCLEOTIDE SEQUENCE [LARGE SCALE GENOMIC DNA]</scope>
    <source>
        <strain evidence="3 4">CENA369</strain>
    </source>
</reference>
<dbReference type="EMBL" id="JAECZA010000092">
    <property type="protein sequence ID" value="MBH8574938.1"/>
    <property type="molecule type" value="Genomic_DNA"/>
</dbReference>
<evidence type="ECO:0000313" key="4">
    <source>
        <dbReference type="Proteomes" id="UP000662314"/>
    </source>
</evidence>
<keyword evidence="4" id="KW-1185">Reference proteome</keyword>
<feature type="transmembrane region" description="Helical" evidence="2">
    <location>
        <begin position="56"/>
        <end position="82"/>
    </location>
</feature>
<feature type="region of interest" description="Disordered" evidence="1">
    <location>
        <begin position="586"/>
        <end position="605"/>
    </location>
</feature>
<dbReference type="SUPFAM" id="SSF141571">
    <property type="entry name" value="Pentapeptide repeat-like"/>
    <property type="match status" value="2"/>
</dbReference>
<feature type="transmembrane region" description="Helical" evidence="2">
    <location>
        <begin position="94"/>
        <end position="112"/>
    </location>
</feature>
<name>A0A8J7I682_9NOST</name>
<evidence type="ECO:0000256" key="1">
    <source>
        <dbReference type="SAM" id="MobiDB-lite"/>
    </source>
</evidence>
<feature type="transmembrane region" description="Helical" evidence="2">
    <location>
        <begin position="156"/>
        <end position="184"/>
    </location>
</feature>
<gene>
    <name evidence="3" type="ORF">I8752_18325</name>
</gene>
<dbReference type="Proteomes" id="UP000662314">
    <property type="component" value="Unassembled WGS sequence"/>
</dbReference>
<protein>
    <submittedName>
        <fullName evidence="3">Pentapeptide repeat-containing protein</fullName>
    </submittedName>
</protein>
<proteinExistence type="predicted"/>
<feature type="compositionally biased region" description="Polar residues" evidence="1">
    <location>
        <begin position="586"/>
        <end position="600"/>
    </location>
</feature>
<evidence type="ECO:0000313" key="3">
    <source>
        <dbReference type="EMBL" id="MBH8574938.1"/>
    </source>
</evidence>
<dbReference type="RefSeq" id="WP_214433741.1">
    <property type="nucleotide sequence ID" value="NZ_CAWPUQ010000331.1"/>
</dbReference>
<keyword evidence="2" id="KW-1133">Transmembrane helix</keyword>
<feature type="transmembrane region" description="Helical" evidence="2">
    <location>
        <begin position="119"/>
        <end position="150"/>
    </location>
</feature>
<keyword evidence="2" id="KW-0472">Membrane</keyword>
<dbReference type="PANTHER" id="PTHR14136:SF17">
    <property type="entry name" value="BTB_POZ DOMAIN-CONTAINING PROTEIN KCTD9"/>
    <property type="match status" value="1"/>
</dbReference>
<sequence length="713" mass="76377">MPQDYSGQNLRGRSFKGQNLEGANFSGADIRSTDFTGANLQRANFSHATAGLQRRWAIFLVCVSWLLSGVLGFFSVFTGTLIASIFDSSIPENQVAGCTALIVVIVVFIVILRQGFNSAIAITGAIAGVIAIAITIATAIAGVIVVTIAITGARTTAIAIAIAITIAIAGIIVIAIAIAGIIAITIAEAITIAITIAIAGIIAIAIAITIAIAIAIAGGITIAGAITRAGAIVEVGGIAIVGARAGAIVIAIAIAGATALFSGYIAWRAMKGDEKYSLIQNIAVAFAAFGGTSFRNADLTDANFTTATFKSTDFRKAILTHTCFNKTKKLDRVRPGTTYLQNAQIRQVLVAFQGQEKNFDREDLRGVNFQGSNLVDASFIGADLSKANLKDADLSRAKLVQAQLNGTDFTGATLTGAYIQDWGITTDTKFDGVRCEYVYMRLPTKENPDPLRKPDNNKEVFADGEFGDFIQPIFDTLDLYHNQGVDPRAIATAFKELAENNPNAELEIVAIERRGEDKVLLRAQTAATANKSELSKEYFINYNQLKALAEKDFKTLIADKEIQIRRLENMITTALERPSFYAQTYNNQGDTTVTGDRNINTGGGNYNERIERDYIQGNYYAAGQPQSLAEAAAEIQQLLKQLEQTYPTTTTSQKMVVAAEAINRIESNPTLKRRVINAVKEGGLAAFEKAIDNPAGAFIVNAIKGWQEVDAED</sequence>
<organism evidence="3 4">
    <name type="scientific">Dendronalium phyllosphericum CENA369</name>
    <dbReference type="NCBI Taxonomy" id="1725256"/>
    <lineage>
        <taxon>Bacteria</taxon>
        <taxon>Bacillati</taxon>
        <taxon>Cyanobacteriota</taxon>
        <taxon>Cyanophyceae</taxon>
        <taxon>Nostocales</taxon>
        <taxon>Nostocaceae</taxon>
        <taxon>Dendronalium</taxon>
        <taxon>Dendronalium phyllosphericum</taxon>
    </lineage>
</organism>
<feature type="transmembrane region" description="Helical" evidence="2">
    <location>
        <begin position="238"/>
        <end position="267"/>
    </location>
</feature>
<dbReference type="InterPro" id="IPR051082">
    <property type="entry name" value="Pentapeptide-BTB/POZ_domain"/>
</dbReference>
<comment type="caution">
    <text evidence="3">The sequence shown here is derived from an EMBL/GenBank/DDBJ whole genome shotgun (WGS) entry which is preliminary data.</text>
</comment>